<dbReference type="AlphaFoldDB" id="A0A161LI47"/>
<keyword evidence="2" id="KW-0378">Hydrolase</keyword>
<dbReference type="SUPFAM" id="SSF51445">
    <property type="entry name" value="(Trans)glycosidases"/>
    <property type="match status" value="1"/>
</dbReference>
<dbReference type="SMART" id="SM00641">
    <property type="entry name" value="Glyco_25"/>
    <property type="match status" value="1"/>
</dbReference>
<dbReference type="InterPro" id="IPR002053">
    <property type="entry name" value="Glyco_hydro_25"/>
</dbReference>
<dbReference type="PANTHER" id="PTHR34135:SF2">
    <property type="entry name" value="LYSOZYME"/>
    <property type="match status" value="1"/>
</dbReference>
<comment type="similarity">
    <text evidence="1">Belongs to the glycosyl hydrolase 25 family.</text>
</comment>
<proteinExistence type="inferred from homology"/>
<dbReference type="PANTHER" id="PTHR34135">
    <property type="entry name" value="LYSOZYME"/>
    <property type="match status" value="1"/>
</dbReference>
<dbReference type="Proteomes" id="UP000076586">
    <property type="component" value="Unassembled WGS sequence"/>
</dbReference>
<evidence type="ECO:0000256" key="2">
    <source>
        <dbReference type="ARBA" id="ARBA00022801"/>
    </source>
</evidence>
<dbReference type="EMBL" id="BDCR01000001">
    <property type="protein sequence ID" value="GAT61986.1"/>
    <property type="molecule type" value="Genomic_DNA"/>
</dbReference>
<dbReference type="InterPro" id="IPR017853">
    <property type="entry name" value="GH"/>
</dbReference>
<accession>A0A161LI47</accession>
<dbReference type="PROSITE" id="PS51904">
    <property type="entry name" value="GLYCOSYL_HYDROL_F25_2"/>
    <property type="match status" value="1"/>
</dbReference>
<evidence type="ECO:0000256" key="3">
    <source>
        <dbReference type="ARBA" id="ARBA00023295"/>
    </source>
</evidence>
<reference evidence="5" key="2">
    <citation type="journal article" date="2017" name="Genome Announc.">
        <title>Draft genome sequence of Paludibacter jiangxiensis NM7(T), a propionate-producing fermentative bacterium.</title>
        <authorList>
            <person name="Qiu Y.-L."/>
            <person name="Tourlousse D.M."/>
            <person name="Matsuura N."/>
            <person name="Ohashi A."/>
            <person name="Sekiguchi Y."/>
        </authorList>
    </citation>
    <scope>NUCLEOTIDE SEQUENCE [LARGE SCALE GENOMIC DNA]</scope>
    <source>
        <strain evidence="5">NM7</strain>
    </source>
</reference>
<evidence type="ECO:0000313" key="5">
    <source>
        <dbReference type="Proteomes" id="UP000076586"/>
    </source>
</evidence>
<name>A0A161LI47_9BACT</name>
<dbReference type="GO" id="GO:0016998">
    <property type="term" value="P:cell wall macromolecule catabolic process"/>
    <property type="evidence" value="ECO:0007669"/>
    <property type="project" value="InterPro"/>
</dbReference>
<dbReference type="STRING" id="681398.PJIAN_1576"/>
<dbReference type="Pfam" id="PF01183">
    <property type="entry name" value="Glyco_hydro_25"/>
    <property type="match status" value="1"/>
</dbReference>
<organism evidence="4 5">
    <name type="scientific">Paludibacter jiangxiensis</name>
    <dbReference type="NCBI Taxonomy" id="681398"/>
    <lineage>
        <taxon>Bacteria</taxon>
        <taxon>Pseudomonadati</taxon>
        <taxon>Bacteroidota</taxon>
        <taxon>Bacteroidia</taxon>
        <taxon>Bacteroidales</taxon>
        <taxon>Paludibacteraceae</taxon>
        <taxon>Paludibacter</taxon>
    </lineage>
</organism>
<evidence type="ECO:0000313" key="4">
    <source>
        <dbReference type="EMBL" id="GAT61986.1"/>
    </source>
</evidence>
<dbReference type="GO" id="GO:0003796">
    <property type="term" value="F:lysozyme activity"/>
    <property type="evidence" value="ECO:0007669"/>
    <property type="project" value="InterPro"/>
</dbReference>
<dbReference type="GO" id="GO:0009253">
    <property type="term" value="P:peptidoglycan catabolic process"/>
    <property type="evidence" value="ECO:0007669"/>
    <property type="project" value="InterPro"/>
</dbReference>
<evidence type="ECO:0000256" key="1">
    <source>
        <dbReference type="ARBA" id="ARBA00010646"/>
    </source>
</evidence>
<dbReference type="OrthoDB" id="9798192at2"/>
<comment type="caution">
    <text evidence="4">The sequence shown here is derived from an EMBL/GenBank/DDBJ whole genome shotgun (WGS) entry which is preliminary data.</text>
</comment>
<dbReference type="Gene3D" id="3.20.20.80">
    <property type="entry name" value="Glycosidases"/>
    <property type="match status" value="1"/>
</dbReference>
<keyword evidence="3" id="KW-0326">Glycosidase</keyword>
<keyword evidence="5" id="KW-1185">Reference proteome</keyword>
<dbReference type="GO" id="GO:0016052">
    <property type="term" value="P:carbohydrate catabolic process"/>
    <property type="evidence" value="ECO:0007669"/>
    <property type="project" value="TreeGrafter"/>
</dbReference>
<dbReference type="InterPro" id="IPR018077">
    <property type="entry name" value="Glyco_hydro_fam25_subgr"/>
</dbReference>
<protein>
    <submittedName>
        <fullName evidence="4">Lysozyme</fullName>
    </submittedName>
</protein>
<gene>
    <name evidence="4" type="ORF">PJIAN_1576</name>
</gene>
<sequence>MYRVGFLAVLLLFIGSFCVNGKHSKKHRHIRANHRTVGVDISRYMTSDQIVGIDVSKHTGIINWDIIKRQGVDFAYIKSTEGADYLDPRYLYNIKEAKEAGIPVGAYHFFRFHRTGKEQADNFLSQVNVRELDLPPVVDVEDWGQYNFSKNTGVVSAEVQSFINNIESKTNRRVVIYADKNSYRKYIEGRFRNNPIWICSIGTPPQISQKWTLWQKSQRGKCSGASGIVDINLFNGDTKDWKEFLQN</sequence>
<reference evidence="5" key="1">
    <citation type="submission" date="2016-04" db="EMBL/GenBank/DDBJ databases">
        <title>Draft genome sequence of Paludibacter jiangxiensis strain NM7.</title>
        <authorList>
            <person name="Qiu Y."/>
            <person name="Matsuura N."/>
            <person name="Ohashi A."/>
            <person name="Tourlousse M.D."/>
            <person name="Sekiguchi Y."/>
        </authorList>
    </citation>
    <scope>NUCLEOTIDE SEQUENCE [LARGE SCALE GENOMIC DNA]</scope>
    <source>
        <strain evidence="5">NM7</strain>
    </source>
</reference>